<dbReference type="InterPro" id="IPR014031">
    <property type="entry name" value="Ketoacyl_synth_C"/>
</dbReference>
<gene>
    <name evidence="8" type="ORF">EDM21_03585</name>
</gene>
<dbReference type="InterPro" id="IPR020841">
    <property type="entry name" value="PKS_Beta-ketoAc_synthase_dom"/>
</dbReference>
<dbReference type="SMART" id="SM00822">
    <property type="entry name" value="PKS_KR"/>
    <property type="match status" value="1"/>
</dbReference>
<dbReference type="Gene3D" id="1.10.1200.10">
    <property type="entry name" value="ACP-like"/>
    <property type="match status" value="1"/>
</dbReference>
<dbReference type="InterPro" id="IPR020806">
    <property type="entry name" value="PKS_PP-bd"/>
</dbReference>
<accession>A0A7X3FF83</accession>
<dbReference type="FunFam" id="3.40.47.10:FF:000019">
    <property type="entry name" value="Polyketide synthase type I"/>
    <property type="match status" value="1"/>
</dbReference>
<dbReference type="PROSITE" id="PS50075">
    <property type="entry name" value="CARRIER"/>
    <property type="match status" value="1"/>
</dbReference>
<dbReference type="InterPro" id="IPR036736">
    <property type="entry name" value="ACP-like_sf"/>
</dbReference>
<dbReference type="SUPFAM" id="SSF51735">
    <property type="entry name" value="NAD(P)-binding Rossmann-fold domains"/>
    <property type="match status" value="2"/>
</dbReference>
<proteinExistence type="predicted"/>
<dbReference type="PANTHER" id="PTHR43775">
    <property type="entry name" value="FATTY ACID SYNTHASE"/>
    <property type="match status" value="1"/>
</dbReference>
<evidence type="ECO:0000256" key="1">
    <source>
        <dbReference type="ARBA" id="ARBA00003299"/>
    </source>
</evidence>
<name>A0A7X3FF83_9BACL</name>
<sequence length="1295" mass="141240">MINQFEHIRRLTQSGSLGKDFSPPAIDKLDKREIAIIGISARMAACNHVDQFWEQLQAGKDFIRTIPSNRRADQESLFRSQGIQADAIEYAQIGYLDQVDRFDPHFFSLSPKEASFIDPSQRLLLTEIWKAIEDAGYGRGQLAGSKTGVYVGYSNDPLSDYKTLIFNVCPEQVNQSVTGNLKSVLASRISYLLDLKGPAMVVDTSCSSSLVAVHLACQALRVGECRTAIAGGVNIRLLNIEGEEHNKVGIESSDGRTRTFDASSDGTGAGEGVAAIVLKPLNQAVLDGDHIYAVIKSSAVNQDGNSIGLTAPNSRAQSEVIVTAWQEAGIDPETISYIEAHGTATHLGDPVEIDGLRQAFEQHTAKRQFCAIGSVKTNIGHLDSCAGMAGLVKMTLALYHKQIPPHLHFKRPNRRIQFEGSPLYVNDRLIPFPASGHPRRGGVSSFGLSGTNCHLVLEEAPLEELSAEQPSTEILTLSADDEAMLKVVARSYLDILDTVEAECRLRDFCYSVNTGKKHRKHRAALLVNSIGAARQKLQALLLPEGAGAPEAPEAPEVPETAPLTYRGSYEIIPETVTDKGPNQLSVQDKKRLDAEAEKQAGQYARSGGNGSEAELAEIGRLYVQGADIPWERVYAGGSRRRMRLPVYPLRQERCWLPLSGAEEDRESSGSGYYTVSWTPAVSDVSEHTSARQDAPSPVLLITGEGRLGTDLADLLRSEGRTVLTARLGTSFVRVDDHSYQITSSAEDYGRVLEDAAERGIGQILYMPMASPQDEIKQVSQLRDKLRSGFLGLFNLNKALNGTALSHKAELVVISLRASVVTGEETSVFPENYMLYVLGKSIRLEGSAAKVRCIDMDGNEDAKHIQSELYTPGSHEVVAYRDGIRFVEELDLLTHVQRKVPAVSLKEGGVYLITGGSGELGTLVARSLASACKVKLALLQRSASLDEDLVQAVRESGSEVHGFRADISDEVQVRQALTGIKETLGAIDGVIHCAGAGVGERAGSLHEQKEEEVMKLLAPKVMGTWLLHEETKREQLDFFIMFSSISSISGGIHDGGYSAANGYLDSFAGFRQLDGSHGTAIQWPMWQVTAGKYGISDNTHMCKTIPDAKALSVFHDLISASENRVVAGEPHPAVIDALSTVSIRMSERLAAEVGRLIPDRPAFSPKEEEVVLKETQLSSIQPVHHKIAQMWANVLGVKAVGVYESFYELGGDSILATRLFRLLEQEYPGLLHVSDIFSYPTIHEMAVYIEKLSKHMSQPEDDDELDSILNRLAEGQLTSAEASKLLKTVSDNEWKP</sequence>
<evidence type="ECO:0000313" key="9">
    <source>
        <dbReference type="Proteomes" id="UP000490800"/>
    </source>
</evidence>
<dbReference type="PANTHER" id="PTHR43775:SF37">
    <property type="entry name" value="SI:DKEY-61P9.11"/>
    <property type="match status" value="1"/>
</dbReference>
<dbReference type="SMART" id="SM01294">
    <property type="entry name" value="PKS_PP_betabranch"/>
    <property type="match status" value="1"/>
</dbReference>
<dbReference type="InterPro" id="IPR016039">
    <property type="entry name" value="Thiolase-like"/>
</dbReference>
<comment type="pathway">
    <text evidence="2">Antibiotic biosynthesis; bacillaene biosynthesis.</text>
</comment>
<dbReference type="Pfam" id="PF02801">
    <property type="entry name" value="Ketoacyl-synt_C"/>
    <property type="match status" value="1"/>
</dbReference>
<dbReference type="SUPFAM" id="SSF47336">
    <property type="entry name" value="ACP-like"/>
    <property type="match status" value="1"/>
</dbReference>
<feature type="domain" description="Ketosynthase family 3 (KS3)" evidence="7">
    <location>
        <begin position="31"/>
        <end position="459"/>
    </location>
</feature>
<dbReference type="RefSeq" id="WP_157332997.1">
    <property type="nucleotide sequence ID" value="NZ_RHLK01000002.1"/>
</dbReference>
<dbReference type="GO" id="GO:0071770">
    <property type="term" value="P:DIM/DIP cell wall layer assembly"/>
    <property type="evidence" value="ECO:0007669"/>
    <property type="project" value="TreeGrafter"/>
</dbReference>
<dbReference type="GO" id="GO:0004312">
    <property type="term" value="F:fatty acid synthase activity"/>
    <property type="evidence" value="ECO:0007669"/>
    <property type="project" value="TreeGrafter"/>
</dbReference>
<feature type="domain" description="Carrier" evidence="6">
    <location>
        <begin position="1177"/>
        <end position="1252"/>
    </location>
</feature>
<dbReference type="Gene3D" id="3.40.50.720">
    <property type="entry name" value="NAD(P)-binding Rossmann-like Domain"/>
    <property type="match status" value="1"/>
</dbReference>
<dbReference type="SUPFAM" id="SSF53901">
    <property type="entry name" value="Thiolase-like"/>
    <property type="match status" value="1"/>
</dbReference>
<evidence type="ECO:0000256" key="3">
    <source>
        <dbReference type="ARBA" id="ARBA00022450"/>
    </source>
</evidence>
<dbReference type="InterPro" id="IPR057326">
    <property type="entry name" value="KR_dom"/>
</dbReference>
<dbReference type="Gene3D" id="1.10.1240.100">
    <property type="match status" value="1"/>
</dbReference>
<dbReference type="Gene3D" id="3.40.47.10">
    <property type="match status" value="1"/>
</dbReference>
<dbReference type="SMART" id="SM00825">
    <property type="entry name" value="PKS_KS"/>
    <property type="match status" value="1"/>
</dbReference>
<dbReference type="Pfam" id="PF08659">
    <property type="entry name" value="KR"/>
    <property type="match status" value="1"/>
</dbReference>
<keyword evidence="9" id="KW-1185">Reference proteome</keyword>
<dbReference type="GO" id="GO:0031177">
    <property type="term" value="F:phosphopantetheine binding"/>
    <property type="evidence" value="ECO:0007669"/>
    <property type="project" value="InterPro"/>
</dbReference>
<dbReference type="GO" id="GO:0005886">
    <property type="term" value="C:plasma membrane"/>
    <property type="evidence" value="ECO:0007669"/>
    <property type="project" value="TreeGrafter"/>
</dbReference>
<dbReference type="SMART" id="SM00823">
    <property type="entry name" value="PKS_PP"/>
    <property type="match status" value="1"/>
</dbReference>
<evidence type="ECO:0000313" key="8">
    <source>
        <dbReference type="EMBL" id="MVO98624.1"/>
    </source>
</evidence>
<evidence type="ECO:0000256" key="4">
    <source>
        <dbReference type="ARBA" id="ARBA00022553"/>
    </source>
</evidence>
<dbReference type="InterPro" id="IPR013968">
    <property type="entry name" value="PKS_KR"/>
</dbReference>
<comment type="function">
    <text evidence="1">Involved in some intermediate steps for the synthesis of the antibiotic polyketide bacillaene which is involved in secondary metabolism.</text>
</comment>
<comment type="caution">
    <text evidence="8">The sequence shown here is derived from an EMBL/GenBank/DDBJ whole genome shotgun (WGS) entry which is preliminary data.</text>
</comment>
<protein>
    <submittedName>
        <fullName evidence="8">SDR family NAD(P)-dependent oxidoreductase</fullName>
    </submittedName>
</protein>
<dbReference type="InterPro" id="IPR036291">
    <property type="entry name" value="NAD(P)-bd_dom_sf"/>
</dbReference>
<dbReference type="InterPro" id="IPR050091">
    <property type="entry name" value="PKS_NRPS_Biosynth_Enz"/>
</dbReference>
<keyword evidence="4" id="KW-0597">Phosphoprotein</keyword>
<dbReference type="Pfam" id="PF00109">
    <property type="entry name" value="ketoacyl-synt"/>
    <property type="match status" value="1"/>
</dbReference>
<dbReference type="EMBL" id="RHLK01000002">
    <property type="protein sequence ID" value="MVO98624.1"/>
    <property type="molecule type" value="Genomic_DNA"/>
</dbReference>
<dbReference type="GO" id="GO:0005737">
    <property type="term" value="C:cytoplasm"/>
    <property type="evidence" value="ECO:0007669"/>
    <property type="project" value="TreeGrafter"/>
</dbReference>
<dbReference type="PROSITE" id="PS52004">
    <property type="entry name" value="KS3_2"/>
    <property type="match status" value="1"/>
</dbReference>
<organism evidence="8 9">
    <name type="scientific">Paenibacillus lutrae</name>
    <dbReference type="NCBI Taxonomy" id="2078573"/>
    <lineage>
        <taxon>Bacteria</taxon>
        <taxon>Bacillati</taxon>
        <taxon>Bacillota</taxon>
        <taxon>Bacilli</taxon>
        <taxon>Bacillales</taxon>
        <taxon>Paenibacillaceae</taxon>
        <taxon>Paenibacillus</taxon>
    </lineage>
</organism>
<evidence type="ECO:0000259" key="7">
    <source>
        <dbReference type="PROSITE" id="PS52004"/>
    </source>
</evidence>
<keyword evidence="3" id="KW-0596">Phosphopantetheine</keyword>
<dbReference type="Pfam" id="PF00550">
    <property type="entry name" value="PP-binding"/>
    <property type="match status" value="1"/>
</dbReference>
<dbReference type="InterPro" id="IPR009081">
    <property type="entry name" value="PP-bd_ACP"/>
</dbReference>
<dbReference type="InterPro" id="IPR014030">
    <property type="entry name" value="Ketoacyl_synth_N"/>
</dbReference>
<dbReference type="Proteomes" id="UP000490800">
    <property type="component" value="Unassembled WGS sequence"/>
</dbReference>
<dbReference type="Pfam" id="PF22621">
    <property type="entry name" value="CurL-like_PKS_C"/>
    <property type="match status" value="1"/>
</dbReference>
<dbReference type="GO" id="GO:0006633">
    <property type="term" value="P:fatty acid biosynthetic process"/>
    <property type="evidence" value="ECO:0007669"/>
    <property type="project" value="TreeGrafter"/>
</dbReference>
<dbReference type="CDD" id="cd00833">
    <property type="entry name" value="PKS"/>
    <property type="match status" value="1"/>
</dbReference>
<evidence type="ECO:0000256" key="2">
    <source>
        <dbReference type="ARBA" id="ARBA00004789"/>
    </source>
</evidence>
<reference evidence="8 9" key="1">
    <citation type="journal article" date="2019" name="Microorganisms">
        <title>Paenibacillus lutrae sp. nov., A Chitinolytic Species Isolated from A River Otter in Castril Natural Park, Granada, Spain.</title>
        <authorList>
            <person name="Rodriguez M."/>
            <person name="Reina J.C."/>
            <person name="Bejar V."/>
            <person name="Llamas I."/>
        </authorList>
    </citation>
    <scope>NUCLEOTIDE SEQUENCE [LARGE SCALE GENOMIC DNA]</scope>
    <source>
        <strain evidence="8 9">N10</strain>
    </source>
</reference>
<dbReference type="OrthoDB" id="2675121at2"/>
<keyword evidence="5" id="KW-0808">Transferase</keyword>
<evidence type="ECO:0000259" key="6">
    <source>
        <dbReference type="PROSITE" id="PS50075"/>
    </source>
</evidence>
<evidence type="ECO:0000256" key="5">
    <source>
        <dbReference type="ARBA" id="ARBA00022679"/>
    </source>
</evidence>